<keyword evidence="5" id="KW-0967">Endosome</keyword>
<evidence type="ECO:0000313" key="10">
    <source>
        <dbReference type="EMBL" id="GAV05792.1"/>
    </source>
</evidence>
<comment type="caution">
    <text evidence="10">The sequence shown here is derived from an EMBL/GenBank/DDBJ whole genome shotgun (WGS) entry which is preliminary data.</text>
</comment>
<dbReference type="GO" id="GO:0005829">
    <property type="term" value="C:cytosol"/>
    <property type="evidence" value="ECO:0007669"/>
    <property type="project" value="GOC"/>
</dbReference>
<dbReference type="OrthoDB" id="10261632at2759"/>
<protein>
    <recommendedName>
        <fullName evidence="4">Vacuolar protein sorting-associated protein 53 homolog</fullName>
    </recommendedName>
</protein>
<dbReference type="InterPro" id="IPR039766">
    <property type="entry name" value="Vps53"/>
</dbReference>
<dbReference type="InterPro" id="IPR038260">
    <property type="entry name" value="Vps53_C_sf"/>
</dbReference>
<evidence type="ECO:0000256" key="7">
    <source>
        <dbReference type="ARBA" id="ARBA00023136"/>
    </source>
</evidence>
<evidence type="ECO:0000256" key="1">
    <source>
        <dbReference type="ARBA" id="ARBA00004150"/>
    </source>
</evidence>
<sequence>MDAQGGDREPMDSKGLVLPVDILQAMQEVYPSLDPLDGVEFNVVDYINTLFPTEQSLTNIDDAIVKVKQEIRYLDGQIRDTLRTQTEAGADGQNALKDAQEAIGQLFVQIRDIKQKAEKSEEMVKSITGDIKQLDHAKKNLTASITTLNHLHMLVGGVDTLESLQSRRQYGEIANLLQGLMHVLEHFDKYLVIPEIRVLADRLGKIRQELGAQLLTDFRAAFSMANAKQGTPSQQLADACRVVSVLDPQIKKELLSWFIKMQLSEYTVLFEGSQDNAWLDKVEKRFTWLKTTLVDFEKRFGPMFPLDWGVSEQIALEFCDITRSELGKVMLHRRSEIDVKLLLFAIQKTMLFESFLVKRFPDPAIPLAAFVSESASLTEMPKLAPPISYPDDKNPFQSDGDNGLKDEKSTEQFVKVPSNPFQGAISRCFEPFMDIYVDAQDRNLAELMDRFAEDFRLKGVARPTENCPQEGGLGAVLPSCADLFVFYKKCLLQCGQMTYSGQALVQLAGVFRKYLKTYANRVLVANFPKNSSTAASIAAATTGLIQTFLKEGETPSPSRLTEEEVRKICSILTTAEYCCETIQQLEDKLKEKAGAEFAADIDFSPEQTVFNSVITTSIQLLVNDLETACEPALIAMTKRQWQSVEVVGDQSGFVSAIVTHLRTTLPILRNYLSSSRKFFTQFCIKFANTFIPKYVAHIYKCKTISAVGAEQLLLDTHMLKTVLLDLPSLGSQISRKPPSSFTKIVVKGMTKAEMILKVVMAPTDNPNVFVEKYTQLLPDSDSSELQKILEMKNIKRGEQATFLELYRNQGPSTSQTQLATAAAQGDASALGNEPESGRIRKLEMLIRNRL</sequence>
<comment type="similarity">
    <text evidence="3">Belongs to the VPS53 family.</text>
</comment>
<evidence type="ECO:0000256" key="2">
    <source>
        <dbReference type="ARBA" id="ARBA00004481"/>
    </source>
</evidence>
<proteinExistence type="inferred from homology"/>
<dbReference type="Pfam" id="PF04100">
    <property type="entry name" value="Vps53_N"/>
    <property type="match status" value="1"/>
</dbReference>
<dbReference type="PANTHER" id="PTHR12820:SF0">
    <property type="entry name" value="VACUOLAR PROTEIN SORTING-ASSOCIATED PROTEIN 53 HOMOLOG"/>
    <property type="match status" value="1"/>
</dbReference>
<dbReference type="PANTHER" id="PTHR12820">
    <property type="entry name" value="VACUOLAR SORTING PROTEIN 53"/>
    <property type="match status" value="1"/>
</dbReference>
<accession>A0A1D1VWF6</accession>
<dbReference type="GO" id="GO:0000938">
    <property type="term" value="C:GARP complex"/>
    <property type="evidence" value="ECO:0007669"/>
    <property type="project" value="InterPro"/>
</dbReference>
<name>A0A1D1VWF6_RAMVA</name>
<dbReference type="EMBL" id="BDGG01000012">
    <property type="protein sequence ID" value="GAV05792.1"/>
    <property type="molecule type" value="Genomic_DNA"/>
</dbReference>
<dbReference type="GO" id="GO:0042147">
    <property type="term" value="P:retrograde transport, endosome to Golgi"/>
    <property type="evidence" value="ECO:0007669"/>
    <property type="project" value="InterPro"/>
</dbReference>
<dbReference type="GO" id="GO:0010008">
    <property type="term" value="C:endosome membrane"/>
    <property type="evidence" value="ECO:0007669"/>
    <property type="project" value="UniProtKB-SubCell"/>
</dbReference>
<gene>
    <name evidence="10" type="primary">RvY_15867-1</name>
    <name evidence="10" type="synonym">RvY_15867.1</name>
    <name evidence="10" type="ORF">RvY_15867</name>
</gene>
<feature type="domain" description="Vps53 C-terminal" evidence="9">
    <location>
        <begin position="710"/>
        <end position="794"/>
    </location>
</feature>
<evidence type="ECO:0000313" key="11">
    <source>
        <dbReference type="Proteomes" id="UP000186922"/>
    </source>
</evidence>
<evidence type="ECO:0000256" key="5">
    <source>
        <dbReference type="ARBA" id="ARBA00022753"/>
    </source>
</evidence>
<evidence type="ECO:0000259" key="8">
    <source>
        <dbReference type="Pfam" id="PF04100"/>
    </source>
</evidence>
<keyword evidence="11" id="KW-1185">Reference proteome</keyword>
<keyword evidence="7" id="KW-0472">Membrane</keyword>
<dbReference type="Pfam" id="PF16854">
    <property type="entry name" value="VPS53_C"/>
    <property type="match status" value="1"/>
</dbReference>
<comment type="subcellular location">
    <subcellularLocation>
        <location evidence="2">Endosome membrane</location>
        <topology evidence="2">Peripheral membrane protein</topology>
    </subcellularLocation>
    <subcellularLocation>
        <location evidence="1">Golgi apparatus</location>
        <location evidence="1">trans-Golgi network membrane</location>
        <topology evidence="1">Peripheral membrane protein</topology>
    </subcellularLocation>
</comment>
<dbReference type="Gene3D" id="1.10.357.110">
    <property type="entry name" value="Vacuolar protein sorting-associated protein 53, C-terminus"/>
    <property type="match status" value="1"/>
</dbReference>
<evidence type="ECO:0000256" key="4">
    <source>
        <dbReference type="ARBA" id="ARBA00014103"/>
    </source>
</evidence>
<dbReference type="AlphaFoldDB" id="A0A1D1VWF6"/>
<keyword evidence="6" id="KW-0333">Golgi apparatus</keyword>
<dbReference type="InterPro" id="IPR031745">
    <property type="entry name" value="Vps53_C"/>
</dbReference>
<reference evidence="10 11" key="1">
    <citation type="journal article" date="2016" name="Nat. Commun.">
        <title>Extremotolerant tardigrade genome and improved radiotolerance of human cultured cells by tardigrade-unique protein.</title>
        <authorList>
            <person name="Hashimoto T."/>
            <person name="Horikawa D.D."/>
            <person name="Saito Y."/>
            <person name="Kuwahara H."/>
            <person name="Kozuka-Hata H."/>
            <person name="Shin-I T."/>
            <person name="Minakuchi Y."/>
            <person name="Ohishi K."/>
            <person name="Motoyama A."/>
            <person name="Aizu T."/>
            <person name="Enomoto A."/>
            <person name="Kondo K."/>
            <person name="Tanaka S."/>
            <person name="Hara Y."/>
            <person name="Koshikawa S."/>
            <person name="Sagara H."/>
            <person name="Miura T."/>
            <person name="Yokobori S."/>
            <person name="Miyagawa K."/>
            <person name="Suzuki Y."/>
            <person name="Kubo T."/>
            <person name="Oyama M."/>
            <person name="Kohara Y."/>
            <person name="Fujiyama A."/>
            <person name="Arakawa K."/>
            <person name="Katayama T."/>
            <person name="Toyoda A."/>
            <person name="Kunieda T."/>
        </authorList>
    </citation>
    <scope>NUCLEOTIDE SEQUENCE [LARGE SCALE GENOMIC DNA]</scope>
    <source>
        <strain evidence="10 11">YOKOZUNA-1</strain>
    </source>
</reference>
<dbReference type="STRING" id="947166.A0A1D1VWF6"/>
<evidence type="ECO:0000256" key="3">
    <source>
        <dbReference type="ARBA" id="ARBA00008628"/>
    </source>
</evidence>
<evidence type="ECO:0000256" key="6">
    <source>
        <dbReference type="ARBA" id="ARBA00023034"/>
    </source>
</evidence>
<feature type="domain" description="Vps53 N-terminal" evidence="8">
    <location>
        <begin position="40"/>
        <end position="455"/>
    </location>
</feature>
<dbReference type="InterPro" id="IPR007234">
    <property type="entry name" value="Vps53_N"/>
</dbReference>
<dbReference type="Proteomes" id="UP000186922">
    <property type="component" value="Unassembled WGS sequence"/>
</dbReference>
<organism evidence="10 11">
    <name type="scientific">Ramazzottius varieornatus</name>
    <name type="common">Water bear</name>
    <name type="synonym">Tardigrade</name>
    <dbReference type="NCBI Taxonomy" id="947166"/>
    <lineage>
        <taxon>Eukaryota</taxon>
        <taxon>Metazoa</taxon>
        <taxon>Ecdysozoa</taxon>
        <taxon>Tardigrada</taxon>
        <taxon>Eutardigrada</taxon>
        <taxon>Parachela</taxon>
        <taxon>Hypsibioidea</taxon>
        <taxon>Ramazzottiidae</taxon>
        <taxon>Ramazzottius</taxon>
    </lineage>
</organism>
<evidence type="ECO:0000259" key="9">
    <source>
        <dbReference type="Pfam" id="PF16854"/>
    </source>
</evidence>